<proteinExistence type="predicted"/>
<dbReference type="Proteomes" id="UP001151760">
    <property type="component" value="Unassembled WGS sequence"/>
</dbReference>
<sequence length="622" mass="68936">MGIGRNTVDTDGRRAVDELVLDMLWRTGVIGILSRGDGYTLLYDDDKGMMSERTQHTYTSLGDVWSPLNSGVRPYGAQVDSGVSAQVCGGNYATLSCVRTRSELEMLTGLSTSIASEWSETEIGHMRRVYSLCTRVAGKGDQYTMDIIGDDCIGEVDTVSHWRHSEMGKCGSHFSVTYIEGLMDTDVYERDRLCEEYIVIRGQGEHIAYAETLDLFLRMRVEYRCGSTRSSARDNYVGHTWTRGRGGVAEERRSRCTQSENDRVHVSQKGESFIVGSGLSGDGSGERHFWSDELGQMVERIGRVICFLRCRKMWFYVGWGGGDNSCLDGQQHDGWELGVSTSSGDPGRGEHIQGVQIGIEYMYTWNGRGREEDNDCEYEQDDTLNKLEMVLVGGGDLEGVGEGRAAVVWVGSDLRMEDIDIERKSCVGFCRRGFSHLVEWRSLLRGVETEHNVNMVRVRRRVIAVLDCVNGARASLHSKGGCGSDLYFEVTHMSGAVRGSILVRCCVGLRGGVRIWGMDIDEDLVDDMSQTVTVGDNGGRWDFSMARGSVEGMSGRNRVWYIGFVVEIGVGGRVVGIYIKIDLSTVPAHRQAVTVADNQNHSENRSHITHMSMSHTGAVEVG</sequence>
<comment type="caution">
    <text evidence="1">The sequence shown here is derived from an EMBL/GenBank/DDBJ whole genome shotgun (WGS) entry which is preliminary data.</text>
</comment>
<reference evidence="1" key="1">
    <citation type="journal article" date="2022" name="Int. J. Mol. Sci.">
        <title>Draft Genome of Tanacetum Coccineum: Genomic Comparison of Closely Related Tanacetum-Family Plants.</title>
        <authorList>
            <person name="Yamashiro T."/>
            <person name="Shiraishi A."/>
            <person name="Nakayama K."/>
            <person name="Satake H."/>
        </authorList>
    </citation>
    <scope>NUCLEOTIDE SEQUENCE</scope>
</reference>
<evidence type="ECO:0000313" key="2">
    <source>
        <dbReference type="Proteomes" id="UP001151760"/>
    </source>
</evidence>
<accession>A0ABQ5EFD5</accession>
<protein>
    <submittedName>
        <fullName evidence="1">Uncharacterized protein</fullName>
    </submittedName>
</protein>
<reference evidence="1" key="2">
    <citation type="submission" date="2022-01" db="EMBL/GenBank/DDBJ databases">
        <authorList>
            <person name="Yamashiro T."/>
            <person name="Shiraishi A."/>
            <person name="Satake H."/>
            <person name="Nakayama K."/>
        </authorList>
    </citation>
    <scope>NUCLEOTIDE SEQUENCE</scope>
</reference>
<gene>
    <name evidence="1" type="ORF">Tco_0975752</name>
</gene>
<keyword evidence="2" id="KW-1185">Reference proteome</keyword>
<dbReference type="EMBL" id="BQNB010016251">
    <property type="protein sequence ID" value="GJT49595.1"/>
    <property type="molecule type" value="Genomic_DNA"/>
</dbReference>
<organism evidence="1 2">
    <name type="scientific">Tanacetum coccineum</name>
    <dbReference type="NCBI Taxonomy" id="301880"/>
    <lineage>
        <taxon>Eukaryota</taxon>
        <taxon>Viridiplantae</taxon>
        <taxon>Streptophyta</taxon>
        <taxon>Embryophyta</taxon>
        <taxon>Tracheophyta</taxon>
        <taxon>Spermatophyta</taxon>
        <taxon>Magnoliopsida</taxon>
        <taxon>eudicotyledons</taxon>
        <taxon>Gunneridae</taxon>
        <taxon>Pentapetalae</taxon>
        <taxon>asterids</taxon>
        <taxon>campanulids</taxon>
        <taxon>Asterales</taxon>
        <taxon>Asteraceae</taxon>
        <taxon>Asteroideae</taxon>
        <taxon>Anthemideae</taxon>
        <taxon>Anthemidinae</taxon>
        <taxon>Tanacetum</taxon>
    </lineage>
</organism>
<evidence type="ECO:0000313" key="1">
    <source>
        <dbReference type="EMBL" id="GJT49595.1"/>
    </source>
</evidence>
<name>A0ABQ5EFD5_9ASTR</name>